<comment type="subcellular location">
    <subcellularLocation>
        <location evidence="2">Membrane</location>
        <topology evidence="2">Multi-pass membrane protein</topology>
    </subcellularLocation>
</comment>
<reference evidence="13 14" key="1">
    <citation type="submission" date="2018-08" db="EMBL/GenBank/DDBJ databases">
        <title>Draft genome sequence of Psychrilyobacter sp. strain SD5 isolated from Black Sea water.</title>
        <authorList>
            <person name="Yadav S."/>
            <person name="Villanueva L."/>
            <person name="Damste J.S.S."/>
        </authorList>
    </citation>
    <scope>NUCLEOTIDE SEQUENCE [LARGE SCALE GENOMIC DNA]</scope>
    <source>
        <strain evidence="13 14">SD5</strain>
    </source>
</reference>
<dbReference type="GO" id="GO:0008237">
    <property type="term" value="F:metallopeptidase activity"/>
    <property type="evidence" value="ECO:0007669"/>
    <property type="project" value="UniProtKB-KW"/>
</dbReference>
<protein>
    <recommendedName>
        <fullName evidence="11">Zinc metalloprotease</fullName>
        <ecNumber evidence="11">3.4.24.-</ecNumber>
    </recommendedName>
</protein>
<keyword evidence="14" id="KW-1185">Reference proteome</keyword>
<keyword evidence="5 11" id="KW-0812">Transmembrane</keyword>
<keyword evidence="9 11" id="KW-0482">Metalloprotease</keyword>
<dbReference type="Proteomes" id="UP000263486">
    <property type="component" value="Unassembled WGS sequence"/>
</dbReference>
<evidence type="ECO:0000256" key="10">
    <source>
        <dbReference type="ARBA" id="ARBA00023136"/>
    </source>
</evidence>
<sequence length="339" mass="37929">MNIIITILILGIIIMVHELGHFLTAKYFKMPVEEFSLGMGPVLFCHEGLHTRYCLRAIPVGGFVNIKGMEVDSVVKDGFNTKSPFQRFIVLIAGVMMNFILAYLIVFGSLLYNGKAVQNEKPVIGNMVETSKSFGNLKIGDEILEIDGNKIDRWEDISRVNDGIDSTRMEFLIKRDGKIIKKEVELTFDEQRDDYYIGILPEYSIEKYGFIDAVSESVTAYKNLFTMILTGFKQLVTGQVSAKEISGPVGIVKIVGDASQGGMGILFWLTALLSINIGFFNLLPFPALDGGRIIFVLLEVIGIKVNKGFEEKFHMVGMIILFGLIILITFNDILNIFNR</sequence>
<evidence type="ECO:0000256" key="4">
    <source>
        <dbReference type="ARBA" id="ARBA00022670"/>
    </source>
</evidence>
<keyword evidence="11" id="KW-0479">Metal-binding</keyword>
<dbReference type="NCBIfam" id="TIGR00054">
    <property type="entry name" value="RIP metalloprotease RseP"/>
    <property type="match status" value="1"/>
</dbReference>
<evidence type="ECO:0000256" key="3">
    <source>
        <dbReference type="ARBA" id="ARBA00007931"/>
    </source>
</evidence>
<feature type="transmembrane region" description="Helical" evidence="11">
    <location>
        <begin position="7"/>
        <end position="28"/>
    </location>
</feature>
<comment type="similarity">
    <text evidence="3 11">Belongs to the peptidase M50B family.</text>
</comment>
<comment type="cofactor">
    <cofactor evidence="1 11">
        <name>Zn(2+)</name>
        <dbReference type="ChEBI" id="CHEBI:29105"/>
    </cofactor>
</comment>
<accession>A0ABX9KG85</accession>
<feature type="transmembrane region" description="Helical" evidence="11">
    <location>
        <begin position="265"/>
        <end position="283"/>
    </location>
</feature>
<keyword evidence="7 11" id="KW-0862">Zinc</keyword>
<dbReference type="RefSeq" id="WP_114642629.1">
    <property type="nucleotide sequence ID" value="NZ_JAACIO010000016.1"/>
</dbReference>
<evidence type="ECO:0000256" key="1">
    <source>
        <dbReference type="ARBA" id="ARBA00001947"/>
    </source>
</evidence>
<dbReference type="CDD" id="cd06163">
    <property type="entry name" value="S2P-M50_PDZ_RseP-like"/>
    <property type="match status" value="1"/>
</dbReference>
<evidence type="ECO:0000256" key="11">
    <source>
        <dbReference type="RuleBase" id="RU362031"/>
    </source>
</evidence>
<evidence type="ECO:0000256" key="5">
    <source>
        <dbReference type="ARBA" id="ARBA00022692"/>
    </source>
</evidence>
<evidence type="ECO:0000313" key="14">
    <source>
        <dbReference type="Proteomes" id="UP000263486"/>
    </source>
</evidence>
<comment type="caution">
    <text evidence="13">The sequence shown here is derived from an EMBL/GenBank/DDBJ whole genome shotgun (WGS) entry which is preliminary data.</text>
</comment>
<evidence type="ECO:0000313" key="13">
    <source>
        <dbReference type="EMBL" id="REI40890.1"/>
    </source>
</evidence>
<name>A0ABX9KG85_9FUSO</name>
<dbReference type="PANTHER" id="PTHR42837">
    <property type="entry name" value="REGULATOR OF SIGMA-E PROTEASE RSEP"/>
    <property type="match status" value="1"/>
</dbReference>
<evidence type="ECO:0000259" key="12">
    <source>
        <dbReference type="Pfam" id="PF02163"/>
    </source>
</evidence>
<evidence type="ECO:0000256" key="6">
    <source>
        <dbReference type="ARBA" id="ARBA00022801"/>
    </source>
</evidence>
<evidence type="ECO:0000256" key="9">
    <source>
        <dbReference type="ARBA" id="ARBA00023049"/>
    </source>
</evidence>
<organism evidence="13 14">
    <name type="scientific">Psychrilyobacter piezotolerans</name>
    <dbReference type="NCBI Taxonomy" id="2293438"/>
    <lineage>
        <taxon>Bacteria</taxon>
        <taxon>Fusobacteriati</taxon>
        <taxon>Fusobacteriota</taxon>
        <taxon>Fusobacteriia</taxon>
        <taxon>Fusobacteriales</taxon>
        <taxon>Fusobacteriaceae</taxon>
        <taxon>Psychrilyobacter</taxon>
    </lineage>
</organism>
<dbReference type="EMBL" id="QUAJ01000015">
    <property type="protein sequence ID" value="REI40890.1"/>
    <property type="molecule type" value="Genomic_DNA"/>
</dbReference>
<dbReference type="PANTHER" id="PTHR42837:SF2">
    <property type="entry name" value="MEMBRANE METALLOPROTEASE ARASP2, CHLOROPLASTIC-RELATED"/>
    <property type="match status" value="1"/>
</dbReference>
<feature type="domain" description="Peptidase M50" evidence="12">
    <location>
        <begin position="6"/>
        <end position="323"/>
    </location>
</feature>
<feature type="transmembrane region" description="Helical" evidence="11">
    <location>
        <begin position="313"/>
        <end position="334"/>
    </location>
</feature>
<keyword evidence="6 11" id="KW-0378">Hydrolase</keyword>
<feature type="transmembrane region" description="Helical" evidence="11">
    <location>
        <begin position="88"/>
        <end position="112"/>
    </location>
</feature>
<evidence type="ECO:0000256" key="8">
    <source>
        <dbReference type="ARBA" id="ARBA00022989"/>
    </source>
</evidence>
<dbReference type="Gene3D" id="2.30.42.10">
    <property type="match status" value="1"/>
</dbReference>
<evidence type="ECO:0000256" key="7">
    <source>
        <dbReference type="ARBA" id="ARBA00022833"/>
    </source>
</evidence>
<dbReference type="InterPro" id="IPR004387">
    <property type="entry name" value="Pept_M50_Zn"/>
</dbReference>
<dbReference type="SUPFAM" id="SSF50156">
    <property type="entry name" value="PDZ domain-like"/>
    <property type="match status" value="1"/>
</dbReference>
<dbReference type="InterPro" id="IPR008915">
    <property type="entry name" value="Peptidase_M50"/>
</dbReference>
<proteinExistence type="inferred from homology"/>
<dbReference type="EC" id="3.4.24.-" evidence="11"/>
<evidence type="ECO:0000256" key="2">
    <source>
        <dbReference type="ARBA" id="ARBA00004141"/>
    </source>
</evidence>
<keyword evidence="8 11" id="KW-1133">Transmembrane helix</keyword>
<keyword evidence="10 11" id="KW-0472">Membrane</keyword>
<dbReference type="InterPro" id="IPR036034">
    <property type="entry name" value="PDZ_sf"/>
</dbReference>
<gene>
    <name evidence="13" type="primary">rseP</name>
    <name evidence="13" type="ORF">DYH56_09525</name>
</gene>
<dbReference type="Pfam" id="PF02163">
    <property type="entry name" value="Peptidase_M50"/>
    <property type="match status" value="1"/>
</dbReference>
<keyword evidence="4" id="KW-0645">Protease</keyword>